<dbReference type="Proteomes" id="UP001358417">
    <property type="component" value="Unassembled WGS sequence"/>
</dbReference>
<protein>
    <recommendedName>
        <fullName evidence="5">Metallo-beta-lactamase domain-containing protein</fullName>
    </recommendedName>
</protein>
<evidence type="ECO:0000256" key="3">
    <source>
        <dbReference type="ARBA" id="ARBA00022801"/>
    </source>
</evidence>
<keyword evidence="4" id="KW-0862">Zinc</keyword>
<dbReference type="PANTHER" id="PTHR42978:SF5">
    <property type="entry name" value="METALLO-BETA-LACTAMASE DOMAIN-CONTAINING PROTEIN"/>
    <property type="match status" value="1"/>
</dbReference>
<keyword evidence="3" id="KW-0378">Hydrolase</keyword>
<dbReference type="InterPro" id="IPR036866">
    <property type="entry name" value="RibonucZ/Hydroxyglut_hydro"/>
</dbReference>
<dbReference type="RefSeq" id="XP_064703976.1">
    <property type="nucleotide sequence ID" value="XM_064849273.1"/>
</dbReference>
<evidence type="ECO:0000313" key="7">
    <source>
        <dbReference type="Proteomes" id="UP001358417"/>
    </source>
</evidence>
<dbReference type="PANTHER" id="PTHR42978">
    <property type="entry name" value="QUORUM-QUENCHING LACTONASE YTNP-RELATED-RELATED"/>
    <property type="match status" value="1"/>
</dbReference>
<dbReference type="GO" id="GO:0016787">
    <property type="term" value="F:hydrolase activity"/>
    <property type="evidence" value="ECO:0007669"/>
    <property type="project" value="UniProtKB-KW"/>
</dbReference>
<dbReference type="SUPFAM" id="SSF56281">
    <property type="entry name" value="Metallo-hydrolase/oxidoreductase"/>
    <property type="match status" value="1"/>
</dbReference>
<dbReference type="AlphaFoldDB" id="A0AAV9N367"/>
<comment type="similarity">
    <text evidence="1">Belongs to the metallo-beta-lactamase superfamily.</text>
</comment>
<dbReference type="CDD" id="cd07730">
    <property type="entry name" value="metallo-hydrolase-like_MBL-fold"/>
    <property type="match status" value="1"/>
</dbReference>
<comment type="caution">
    <text evidence="6">The sequence shown here is derived from an EMBL/GenBank/DDBJ whole genome shotgun (WGS) entry which is preliminary data.</text>
</comment>
<keyword evidence="7" id="KW-1185">Reference proteome</keyword>
<dbReference type="InterPro" id="IPR001279">
    <property type="entry name" value="Metallo-B-lactamas"/>
</dbReference>
<dbReference type="InterPro" id="IPR051013">
    <property type="entry name" value="MBL_superfamily_lactonases"/>
</dbReference>
<reference evidence="6 7" key="1">
    <citation type="submission" date="2023-08" db="EMBL/GenBank/DDBJ databases">
        <title>Black Yeasts Isolated from many extreme environments.</title>
        <authorList>
            <person name="Coleine C."/>
            <person name="Stajich J.E."/>
            <person name="Selbmann L."/>
        </authorList>
    </citation>
    <scope>NUCLEOTIDE SEQUENCE [LARGE SCALE GENOMIC DNA]</scope>
    <source>
        <strain evidence="6 7">CCFEE 5792</strain>
    </source>
</reference>
<evidence type="ECO:0000256" key="4">
    <source>
        <dbReference type="ARBA" id="ARBA00022833"/>
    </source>
</evidence>
<evidence type="ECO:0000256" key="1">
    <source>
        <dbReference type="ARBA" id="ARBA00007749"/>
    </source>
</evidence>
<dbReference type="SMART" id="SM00849">
    <property type="entry name" value="Lactamase_B"/>
    <property type="match status" value="1"/>
</dbReference>
<dbReference type="GO" id="GO:0046872">
    <property type="term" value="F:metal ion binding"/>
    <property type="evidence" value="ECO:0007669"/>
    <property type="project" value="UniProtKB-KW"/>
</dbReference>
<organism evidence="6 7">
    <name type="scientific">Exophiala bonariae</name>
    <dbReference type="NCBI Taxonomy" id="1690606"/>
    <lineage>
        <taxon>Eukaryota</taxon>
        <taxon>Fungi</taxon>
        <taxon>Dikarya</taxon>
        <taxon>Ascomycota</taxon>
        <taxon>Pezizomycotina</taxon>
        <taxon>Eurotiomycetes</taxon>
        <taxon>Chaetothyriomycetidae</taxon>
        <taxon>Chaetothyriales</taxon>
        <taxon>Herpotrichiellaceae</taxon>
        <taxon>Exophiala</taxon>
    </lineage>
</organism>
<name>A0AAV9N367_9EURO</name>
<feature type="domain" description="Metallo-beta-lactamase" evidence="5">
    <location>
        <begin position="49"/>
        <end position="259"/>
    </location>
</feature>
<sequence length="359" mass="39390">MGSSGLFQVDGGKTVSVSIIDTTSRIGNVPLELLVTPPIPDFSRLGAVPSWSFLIEHESSGKKALFDLGIPPDWQNMSPAISTFPGWDISAQKNTIDILEANGISGSQINSIIWSHWHWDHLGDPSTFPPTTDLVVGPGFKQAFLPGFPVNKKSPVRESDFAGRNLREIDFSITKLLAGKFHAFDFFGDGSFYLLDTPGHAIGHLCGLARTTNSPDTFIMMGGDLCHHSGEMRPSPHLPLPSDNQLHEIWQRFSATAIHPCPGAVLAQLQHSRGRDVDIPFYDPAMGHDIDIAIDTIKKAQEADSDDNIWFVFAHDDSLFDTVDLFPAKANAWKEKGWGSTTKWAFLKDFKTGLLQGAN</sequence>
<accession>A0AAV9N367</accession>
<evidence type="ECO:0000313" key="6">
    <source>
        <dbReference type="EMBL" id="KAK5048617.1"/>
    </source>
</evidence>
<dbReference type="EMBL" id="JAVRRD010000021">
    <property type="protein sequence ID" value="KAK5048617.1"/>
    <property type="molecule type" value="Genomic_DNA"/>
</dbReference>
<gene>
    <name evidence="6" type="ORF">LTR84_005708</name>
</gene>
<evidence type="ECO:0000256" key="2">
    <source>
        <dbReference type="ARBA" id="ARBA00022723"/>
    </source>
</evidence>
<keyword evidence="2" id="KW-0479">Metal-binding</keyword>
<evidence type="ECO:0000259" key="5">
    <source>
        <dbReference type="SMART" id="SM00849"/>
    </source>
</evidence>
<dbReference type="Pfam" id="PF00753">
    <property type="entry name" value="Lactamase_B"/>
    <property type="match status" value="1"/>
</dbReference>
<dbReference type="GeneID" id="89973883"/>
<dbReference type="Gene3D" id="3.60.15.10">
    <property type="entry name" value="Ribonuclease Z/Hydroxyacylglutathione hydrolase-like"/>
    <property type="match status" value="1"/>
</dbReference>
<proteinExistence type="inferred from homology"/>